<dbReference type="SUPFAM" id="SSF46689">
    <property type="entry name" value="Homeodomain-like"/>
    <property type="match status" value="1"/>
</dbReference>
<dbReference type="InterPro" id="IPR018060">
    <property type="entry name" value="HTH_AraC"/>
</dbReference>
<dbReference type="EMBL" id="MQUA01000014">
    <property type="protein sequence ID" value="PQB03128.1"/>
    <property type="molecule type" value="Genomic_DNA"/>
</dbReference>
<dbReference type="AlphaFoldDB" id="A0A2S7KKI1"/>
<dbReference type="GO" id="GO:0043565">
    <property type="term" value="F:sequence-specific DNA binding"/>
    <property type="evidence" value="ECO:0007669"/>
    <property type="project" value="InterPro"/>
</dbReference>
<protein>
    <recommendedName>
        <fullName evidence="3">HTH araC/xylS-type domain-containing protein</fullName>
    </recommendedName>
</protein>
<name>A0A2S7KKI1_9FLAO</name>
<gene>
    <name evidence="4" type="ORF">BST83_17535</name>
</gene>
<dbReference type="GO" id="GO:0003700">
    <property type="term" value="F:DNA-binding transcription factor activity"/>
    <property type="evidence" value="ECO:0007669"/>
    <property type="project" value="InterPro"/>
</dbReference>
<dbReference type="Gene3D" id="1.10.10.60">
    <property type="entry name" value="Homeodomain-like"/>
    <property type="match status" value="1"/>
</dbReference>
<keyword evidence="5" id="KW-1185">Reference proteome</keyword>
<keyword evidence="2" id="KW-0804">Transcription</keyword>
<dbReference type="Pfam" id="PF00165">
    <property type="entry name" value="HTH_AraC"/>
    <property type="match status" value="1"/>
</dbReference>
<reference evidence="4 5" key="1">
    <citation type="submission" date="2016-11" db="EMBL/GenBank/DDBJ databases">
        <title>Trade-off between light-utilization and light-protection in marine flavobacteria.</title>
        <authorList>
            <person name="Kumagai Y."/>
        </authorList>
    </citation>
    <scope>NUCLEOTIDE SEQUENCE [LARGE SCALE GENOMIC DNA]</scope>
    <source>
        <strain evidence="4 5">ATCC 700397</strain>
    </source>
</reference>
<organism evidence="4 5">
    <name type="scientific">Polaribacter filamentus</name>
    <dbReference type="NCBI Taxonomy" id="53483"/>
    <lineage>
        <taxon>Bacteria</taxon>
        <taxon>Pseudomonadati</taxon>
        <taxon>Bacteroidota</taxon>
        <taxon>Flavobacteriia</taxon>
        <taxon>Flavobacteriales</taxon>
        <taxon>Flavobacteriaceae</taxon>
    </lineage>
</organism>
<evidence type="ECO:0000259" key="3">
    <source>
        <dbReference type="PROSITE" id="PS01124"/>
    </source>
</evidence>
<dbReference type="InterPro" id="IPR009057">
    <property type="entry name" value="Homeodomain-like_sf"/>
</dbReference>
<feature type="domain" description="HTH araC/xylS-type" evidence="3">
    <location>
        <begin position="46"/>
        <end position="103"/>
    </location>
</feature>
<evidence type="ECO:0000313" key="5">
    <source>
        <dbReference type="Proteomes" id="UP000239522"/>
    </source>
</evidence>
<evidence type="ECO:0000256" key="2">
    <source>
        <dbReference type="ARBA" id="ARBA00023163"/>
    </source>
</evidence>
<dbReference type="RefSeq" id="WP_170062819.1">
    <property type="nucleotide sequence ID" value="NZ_MQUA01000014.1"/>
</dbReference>
<accession>A0A2S7KKI1</accession>
<sequence length="103" mass="12228">MNLFSSNYLENYIEYANLLSLNLISSFIYHDFELNIDTIQNDTLIDRIKDFLINNLIQNFTIDEIAEKFNYSKSYLHTKFKNKTGYPIVVFFNLKKSKKLANI</sequence>
<evidence type="ECO:0000313" key="4">
    <source>
        <dbReference type="EMBL" id="PQB03128.1"/>
    </source>
</evidence>
<keyword evidence="1" id="KW-0805">Transcription regulation</keyword>
<dbReference type="Proteomes" id="UP000239522">
    <property type="component" value="Unassembled WGS sequence"/>
</dbReference>
<proteinExistence type="predicted"/>
<comment type="caution">
    <text evidence="4">The sequence shown here is derived from an EMBL/GenBank/DDBJ whole genome shotgun (WGS) entry which is preliminary data.</text>
</comment>
<dbReference type="PROSITE" id="PS01124">
    <property type="entry name" value="HTH_ARAC_FAMILY_2"/>
    <property type="match status" value="1"/>
</dbReference>
<evidence type="ECO:0000256" key="1">
    <source>
        <dbReference type="ARBA" id="ARBA00023015"/>
    </source>
</evidence>